<evidence type="ECO:0000256" key="2">
    <source>
        <dbReference type="ARBA" id="ARBA00022448"/>
    </source>
</evidence>
<feature type="transmembrane region" description="Helical" evidence="8">
    <location>
        <begin position="171"/>
        <end position="189"/>
    </location>
</feature>
<dbReference type="PANTHER" id="PTHR30574">
    <property type="entry name" value="INNER MEMBRANE PROTEIN YEDE"/>
    <property type="match status" value="1"/>
</dbReference>
<protein>
    <submittedName>
        <fullName evidence="9">YeeE/YedE family protein</fullName>
    </submittedName>
</protein>
<evidence type="ECO:0000256" key="1">
    <source>
        <dbReference type="ARBA" id="ARBA00004429"/>
    </source>
</evidence>
<keyword evidence="10" id="KW-1185">Reference proteome</keyword>
<dbReference type="AlphaFoldDB" id="A0A2P5I3Y5"/>
<feature type="transmembrane region" description="Helical" evidence="8">
    <location>
        <begin position="76"/>
        <end position="95"/>
    </location>
</feature>
<keyword evidence="6 8" id="KW-1133">Transmembrane helix</keyword>
<feature type="transmembrane region" description="Helical" evidence="8">
    <location>
        <begin position="115"/>
        <end position="135"/>
    </location>
</feature>
<dbReference type="PANTHER" id="PTHR30574:SF1">
    <property type="entry name" value="SULPHUR TRANSPORT DOMAIN-CONTAINING PROTEIN"/>
    <property type="match status" value="1"/>
</dbReference>
<dbReference type="InterPro" id="IPR007272">
    <property type="entry name" value="Sulf_transp_TsuA/YedE"/>
</dbReference>
<dbReference type="Pfam" id="PF04143">
    <property type="entry name" value="Sulf_transp"/>
    <property type="match status" value="1"/>
</dbReference>
<evidence type="ECO:0000313" key="10">
    <source>
        <dbReference type="Proteomes" id="UP000094444"/>
    </source>
</evidence>
<proteinExistence type="predicted"/>
<gene>
    <name evidence="9" type="ORF">DHEL01_v204401</name>
</gene>
<keyword evidence="2" id="KW-0813">Transport</keyword>
<evidence type="ECO:0000256" key="5">
    <source>
        <dbReference type="ARBA" id="ARBA00022692"/>
    </source>
</evidence>
<evidence type="ECO:0000256" key="6">
    <source>
        <dbReference type="ARBA" id="ARBA00022989"/>
    </source>
</evidence>
<evidence type="ECO:0000256" key="8">
    <source>
        <dbReference type="SAM" id="Phobius"/>
    </source>
</evidence>
<comment type="subcellular location">
    <subcellularLocation>
        <location evidence="1">Cell inner membrane</location>
        <topology evidence="1">Multi-pass membrane protein</topology>
    </subcellularLocation>
</comment>
<feature type="transmembrane region" description="Helical" evidence="8">
    <location>
        <begin position="276"/>
        <end position="295"/>
    </location>
</feature>
<keyword evidence="7 8" id="KW-0472">Membrane</keyword>
<evidence type="ECO:0000313" key="9">
    <source>
        <dbReference type="EMBL" id="POS77204.1"/>
    </source>
</evidence>
<sequence>MLDIVASGLAFGAALVASGMYSPYLIASQFTMQRWNMLQTFLTATGCTALAVHFLPKLGYAVPPPRPYSPAGILGFPLDGNLIGGALLGAGMSFASSCPGMVFPQVAMGVPSAPITLAGAVAGGIFWSAVLRPWIASRLRQQITRGHRPGGSAYSPKTLAQLLDTGRLETLLHYEMLLFVIVVTVAGSAPSAPSALQPIAGGLVIGAAQLISLVLRGSLVGVSTCYEHIGDWALYLLGGGRGPHPPTVTLLFSASMMAGAQLLARQMPQLAVSPGALTRGVASGNAFWGGFLMAVGSRLGGGCSSGHGISGMGQMSVASFVSMFAAFAAAFALSRLRV</sequence>
<organism evidence="9 10">
    <name type="scientific">Diaporthe helianthi</name>
    <dbReference type="NCBI Taxonomy" id="158607"/>
    <lineage>
        <taxon>Eukaryota</taxon>
        <taxon>Fungi</taxon>
        <taxon>Dikarya</taxon>
        <taxon>Ascomycota</taxon>
        <taxon>Pezizomycotina</taxon>
        <taxon>Sordariomycetes</taxon>
        <taxon>Sordariomycetidae</taxon>
        <taxon>Diaporthales</taxon>
        <taxon>Diaporthaceae</taxon>
        <taxon>Diaporthe</taxon>
    </lineage>
</organism>
<dbReference type="EMBL" id="MAVT02000291">
    <property type="protein sequence ID" value="POS77204.1"/>
    <property type="molecule type" value="Genomic_DNA"/>
</dbReference>
<dbReference type="Proteomes" id="UP000094444">
    <property type="component" value="Unassembled WGS sequence"/>
</dbReference>
<evidence type="ECO:0000256" key="3">
    <source>
        <dbReference type="ARBA" id="ARBA00022475"/>
    </source>
</evidence>
<keyword evidence="3" id="KW-1003">Cell membrane</keyword>
<keyword evidence="4" id="KW-0997">Cell inner membrane</keyword>
<accession>A0A2P5I3Y5</accession>
<name>A0A2P5I3Y5_DIAHE</name>
<keyword evidence="5 8" id="KW-0812">Transmembrane</keyword>
<evidence type="ECO:0000256" key="7">
    <source>
        <dbReference type="ARBA" id="ARBA00023136"/>
    </source>
</evidence>
<feature type="transmembrane region" description="Helical" evidence="8">
    <location>
        <begin position="315"/>
        <end position="333"/>
    </location>
</feature>
<feature type="transmembrane region" description="Helical" evidence="8">
    <location>
        <begin position="37"/>
        <end position="55"/>
    </location>
</feature>
<comment type="caution">
    <text evidence="9">The sequence shown here is derived from an EMBL/GenBank/DDBJ whole genome shotgun (WGS) entry which is preliminary data.</text>
</comment>
<dbReference type="OrthoDB" id="10254418at2759"/>
<dbReference type="STRING" id="158607.A0A2P5I3Y5"/>
<dbReference type="InParanoid" id="A0A2P5I3Y5"/>
<reference evidence="9" key="1">
    <citation type="submission" date="2017-09" db="EMBL/GenBank/DDBJ databases">
        <title>Polyketide synthases of a Diaporthe helianthi virulent isolate.</title>
        <authorList>
            <person name="Baroncelli R."/>
        </authorList>
    </citation>
    <scope>NUCLEOTIDE SEQUENCE [LARGE SCALE GENOMIC DNA]</scope>
    <source>
        <strain evidence="9">7/96</strain>
    </source>
</reference>
<evidence type="ECO:0000256" key="4">
    <source>
        <dbReference type="ARBA" id="ARBA00022519"/>
    </source>
</evidence>
<dbReference type="GO" id="GO:0005886">
    <property type="term" value="C:plasma membrane"/>
    <property type="evidence" value="ECO:0007669"/>
    <property type="project" value="UniProtKB-SubCell"/>
</dbReference>